<feature type="domain" description="Gfo/Idh/MocA-like oxidoreductase N-terminal" evidence="1">
    <location>
        <begin position="4"/>
        <end position="106"/>
    </location>
</feature>
<dbReference type="InterPro" id="IPR000683">
    <property type="entry name" value="Gfo/Idh/MocA-like_OxRdtase_N"/>
</dbReference>
<dbReference type="InterPro" id="IPR055170">
    <property type="entry name" value="GFO_IDH_MocA-like_dom"/>
</dbReference>
<organism evidence="3 4">
    <name type="scientific">Pseudodesulfovibrio sediminis</name>
    <dbReference type="NCBI Taxonomy" id="2810563"/>
    <lineage>
        <taxon>Bacteria</taxon>
        <taxon>Pseudomonadati</taxon>
        <taxon>Thermodesulfobacteriota</taxon>
        <taxon>Desulfovibrionia</taxon>
        <taxon>Desulfovibrionales</taxon>
        <taxon>Desulfovibrionaceae</taxon>
    </lineage>
</organism>
<dbReference type="SUPFAM" id="SSF55347">
    <property type="entry name" value="Glyceraldehyde-3-phosphate dehydrogenase-like, C-terminal domain"/>
    <property type="match status" value="1"/>
</dbReference>
<dbReference type="Pfam" id="PF22725">
    <property type="entry name" value="GFO_IDH_MocA_C3"/>
    <property type="match status" value="1"/>
</dbReference>
<accession>A0ABM7P3X1</accession>
<protein>
    <submittedName>
        <fullName evidence="3">Uncharacterized protein</fullName>
    </submittedName>
</protein>
<sequence>MLALIIGYGSIGARHARLLNEMGHEIACVTGNPDCPYTVYSSIEDALAETQPWLAIVSTATVNHYANLQALRQADFTGRILVEKPLFQNSCECDAVDTVCVAYNLRFHPLATRTRELLTGQRILNAQFHVGQYLPDWRPGTDYSTSYSASSALGGGVLRDLSHELDLAQFLLGKWKRVTAVGGKFSDLNIDSDDQFSILMETASCPATSIHMDYLSRTPRRGFDITTPDMSLRADFINNILLVDGSIEDHPSERDTTYRNQLQALVTDAPHLCSFEQGLEIVRLIEAIEKSATSQCWVEA</sequence>
<evidence type="ECO:0000259" key="1">
    <source>
        <dbReference type="Pfam" id="PF01408"/>
    </source>
</evidence>
<dbReference type="PANTHER" id="PTHR43377">
    <property type="entry name" value="BILIVERDIN REDUCTASE A"/>
    <property type="match status" value="1"/>
</dbReference>
<evidence type="ECO:0000313" key="4">
    <source>
        <dbReference type="Proteomes" id="UP001053296"/>
    </source>
</evidence>
<dbReference type="Gene3D" id="3.40.50.720">
    <property type="entry name" value="NAD(P)-binding Rossmann-like Domain"/>
    <property type="match status" value="1"/>
</dbReference>
<dbReference type="Gene3D" id="3.30.360.10">
    <property type="entry name" value="Dihydrodipicolinate Reductase, domain 2"/>
    <property type="match status" value="1"/>
</dbReference>
<dbReference type="Pfam" id="PF01408">
    <property type="entry name" value="GFO_IDH_MocA"/>
    <property type="match status" value="1"/>
</dbReference>
<dbReference type="Proteomes" id="UP001053296">
    <property type="component" value="Chromosome"/>
</dbReference>
<dbReference type="EMBL" id="AP024485">
    <property type="protein sequence ID" value="BCS87545.1"/>
    <property type="molecule type" value="Genomic_DNA"/>
</dbReference>
<name>A0ABM7P3X1_9BACT</name>
<proteinExistence type="predicted"/>
<gene>
    <name evidence="3" type="primary">neuA_1</name>
    <name evidence="3" type="ORF">PSDVSF_07870</name>
</gene>
<dbReference type="InterPro" id="IPR051450">
    <property type="entry name" value="Gfo/Idh/MocA_Oxidoreductases"/>
</dbReference>
<feature type="domain" description="GFO/IDH/MocA-like oxidoreductase" evidence="2">
    <location>
        <begin position="123"/>
        <end position="220"/>
    </location>
</feature>
<evidence type="ECO:0000259" key="2">
    <source>
        <dbReference type="Pfam" id="PF22725"/>
    </source>
</evidence>
<dbReference type="RefSeq" id="WP_229593911.1">
    <property type="nucleotide sequence ID" value="NZ_AP024485.1"/>
</dbReference>
<dbReference type="PANTHER" id="PTHR43377:SF1">
    <property type="entry name" value="BILIVERDIN REDUCTASE A"/>
    <property type="match status" value="1"/>
</dbReference>
<reference evidence="3" key="1">
    <citation type="journal article" date="2022" name="Arch. Microbiol.">
        <title>Pseudodesulfovibrio sediminis sp. nov., a mesophilic and neutrophilic sulfate-reducing bacterium isolated from sediment of a brackish lake.</title>
        <authorList>
            <person name="Takahashi A."/>
            <person name="Kojima H."/>
            <person name="Watanabe M."/>
            <person name="Fukui M."/>
        </authorList>
    </citation>
    <scope>NUCLEOTIDE SEQUENCE</scope>
    <source>
        <strain evidence="3">SF6</strain>
    </source>
</reference>
<dbReference type="SUPFAM" id="SSF51735">
    <property type="entry name" value="NAD(P)-binding Rossmann-fold domains"/>
    <property type="match status" value="1"/>
</dbReference>
<evidence type="ECO:0000313" key="3">
    <source>
        <dbReference type="EMBL" id="BCS87545.1"/>
    </source>
</evidence>
<keyword evidence="4" id="KW-1185">Reference proteome</keyword>
<dbReference type="InterPro" id="IPR036291">
    <property type="entry name" value="NAD(P)-bd_dom_sf"/>
</dbReference>